<dbReference type="Proteomes" id="UP001221898">
    <property type="component" value="Unassembled WGS sequence"/>
</dbReference>
<keyword evidence="3" id="KW-1185">Reference proteome</keyword>
<gene>
    <name evidence="2" type="ORF">AAFF_G00282020</name>
</gene>
<reference evidence="2" key="1">
    <citation type="journal article" date="2023" name="Science">
        <title>Genome structures resolve the early diversification of teleost fishes.</title>
        <authorList>
            <person name="Parey E."/>
            <person name="Louis A."/>
            <person name="Montfort J."/>
            <person name="Bouchez O."/>
            <person name="Roques C."/>
            <person name="Iampietro C."/>
            <person name="Lluch J."/>
            <person name="Castinel A."/>
            <person name="Donnadieu C."/>
            <person name="Desvignes T."/>
            <person name="Floi Bucao C."/>
            <person name="Jouanno E."/>
            <person name="Wen M."/>
            <person name="Mejri S."/>
            <person name="Dirks R."/>
            <person name="Jansen H."/>
            <person name="Henkel C."/>
            <person name="Chen W.J."/>
            <person name="Zahm M."/>
            <person name="Cabau C."/>
            <person name="Klopp C."/>
            <person name="Thompson A.W."/>
            <person name="Robinson-Rechavi M."/>
            <person name="Braasch I."/>
            <person name="Lecointre G."/>
            <person name="Bobe J."/>
            <person name="Postlethwait J.H."/>
            <person name="Berthelot C."/>
            <person name="Roest Crollius H."/>
            <person name="Guiguen Y."/>
        </authorList>
    </citation>
    <scope>NUCLEOTIDE SEQUENCE</scope>
    <source>
        <strain evidence="2">NC1722</strain>
    </source>
</reference>
<sequence length="68" mass="7542">MPPSHARRAPAEPGCWEASRLWAARTRSHAGVRCSRRVEPLPATLQVNSPATRTRPLQSLKSDGQRRA</sequence>
<organism evidence="2 3">
    <name type="scientific">Aldrovandia affinis</name>
    <dbReference type="NCBI Taxonomy" id="143900"/>
    <lineage>
        <taxon>Eukaryota</taxon>
        <taxon>Metazoa</taxon>
        <taxon>Chordata</taxon>
        <taxon>Craniata</taxon>
        <taxon>Vertebrata</taxon>
        <taxon>Euteleostomi</taxon>
        <taxon>Actinopterygii</taxon>
        <taxon>Neopterygii</taxon>
        <taxon>Teleostei</taxon>
        <taxon>Notacanthiformes</taxon>
        <taxon>Halosauridae</taxon>
        <taxon>Aldrovandia</taxon>
    </lineage>
</organism>
<feature type="compositionally biased region" description="Polar residues" evidence="1">
    <location>
        <begin position="45"/>
        <end position="62"/>
    </location>
</feature>
<name>A0AAD7RAE2_9TELE</name>
<feature type="region of interest" description="Disordered" evidence="1">
    <location>
        <begin position="45"/>
        <end position="68"/>
    </location>
</feature>
<dbReference type="AlphaFoldDB" id="A0AAD7RAE2"/>
<proteinExistence type="predicted"/>
<protein>
    <submittedName>
        <fullName evidence="2">Uncharacterized protein</fullName>
    </submittedName>
</protein>
<dbReference type="EMBL" id="JAINUG010000399">
    <property type="protein sequence ID" value="KAJ8372495.1"/>
    <property type="molecule type" value="Genomic_DNA"/>
</dbReference>
<evidence type="ECO:0000313" key="2">
    <source>
        <dbReference type="EMBL" id="KAJ8372495.1"/>
    </source>
</evidence>
<evidence type="ECO:0000256" key="1">
    <source>
        <dbReference type="SAM" id="MobiDB-lite"/>
    </source>
</evidence>
<comment type="caution">
    <text evidence="2">The sequence shown here is derived from an EMBL/GenBank/DDBJ whole genome shotgun (WGS) entry which is preliminary data.</text>
</comment>
<evidence type="ECO:0000313" key="3">
    <source>
        <dbReference type="Proteomes" id="UP001221898"/>
    </source>
</evidence>
<accession>A0AAD7RAE2</accession>